<proteinExistence type="predicted"/>
<keyword evidence="2" id="KW-1185">Reference proteome</keyword>
<comment type="caution">
    <text evidence="1">The sequence shown here is derived from an EMBL/GenBank/DDBJ whole genome shotgun (WGS) entry which is preliminary data.</text>
</comment>
<dbReference type="GO" id="GO:0003676">
    <property type="term" value="F:nucleic acid binding"/>
    <property type="evidence" value="ECO:0007669"/>
    <property type="project" value="InterPro"/>
</dbReference>
<dbReference type="Gene3D" id="3.30.420.10">
    <property type="entry name" value="Ribonuclease H-like superfamily/Ribonuclease H"/>
    <property type="match status" value="1"/>
</dbReference>
<sequence length="101" mass="11691">MCQILTKFLPCVLTEGQENHVNTCQDLEGTLASDPQFVSKVITGAEMWVYRGNTETKQQSSRWKSQSYRQVHCGEHAHCFFDIHGVLHYEFVPQEQTVHQH</sequence>
<dbReference type="InterPro" id="IPR036397">
    <property type="entry name" value="RNaseH_sf"/>
</dbReference>
<name>A0A6L2Q4G5_COPFO</name>
<dbReference type="Proteomes" id="UP000502823">
    <property type="component" value="Unassembled WGS sequence"/>
</dbReference>
<accession>A0A6L2Q4G5</accession>
<dbReference type="EMBL" id="BLKM01001080">
    <property type="protein sequence ID" value="GFG39763.1"/>
    <property type="molecule type" value="Genomic_DNA"/>
</dbReference>
<reference evidence="2" key="1">
    <citation type="submission" date="2020-01" db="EMBL/GenBank/DDBJ databases">
        <title>Draft genome sequence of the Termite Coptotermes fromosanus.</title>
        <authorList>
            <person name="Itakura S."/>
            <person name="Yosikawa Y."/>
            <person name="Umezawa K."/>
        </authorList>
    </citation>
    <scope>NUCLEOTIDE SEQUENCE [LARGE SCALE GENOMIC DNA]</scope>
</reference>
<dbReference type="InParanoid" id="A0A6L2Q4G5"/>
<protein>
    <submittedName>
        <fullName evidence="1">Uncharacterized protein</fullName>
    </submittedName>
</protein>
<dbReference type="AlphaFoldDB" id="A0A6L2Q4G5"/>
<evidence type="ECO:0000313" key="1">
    <source>
        <dbReference type="EMBL" id="GFG39763.1"/>
    </source>
</evidence>
<evidence type="ECO:0000313" key="2">
    <source>
        <dbReference type="Proteomes" id="UP000502823"/>
    </source>
</evidence>
<gene>
    <name evidence="1" type="ORF">Cfor_00127</name>
</gene>
<dbReference type="OrthoDB" id="6760456at2759"/>
<organism evidence="1 2">
    <name type="scientific">Coptotermes formosanus</name>
    <name type="common">Formosan subterranean termite</name>
    <dbReference type="NCBI Taxonomy" id="36987"/>
    <lineage>
        <taxon>Eukaryota</taxon>
        <taxon>Metazoa</taxon>
        <taxon>Ecdysozoa</taxon>
        <taxon>Arthropoda</taxon>
        <taxon>Hexapoda</taxon>
        <taxon>Insecta</taxon>
        <taxon>Pterygota</taxon>
        <taxon>Neoptera</taxon>
        <taxon>Polyneoptera</taxon>
        <taxon>Dictyoptera</taxon>
        <taxon>Blattodea</taxon>
        <taxon>Blattoidea</taxon>
        <taxon>Termitoidae</taxon>
        <taxon>Rhinotermitidae</taxon>
        <taxon>Coptotermes</taxon>
    </lineage>
</organism>